<dbReference type="Pfam" id="PF12607">
    <property type="entry name" value="DUF3772"/>
    <property type="match status" value="1"/>
</dbReference>
<keyword evidence="13" id="KW-1185">Reference proteome</keyword>
<feature type="domain" description="Mechanosensitive ion channel MscS" evidence="10">
    <location>
        <begin position="641"/>
        <end position="706"/>
    </location>
</feature>
<evidence type="ECO:0000256" key="8">
    <source>
        <dbReference type="SAM" id="Phobius"/>
    </source>
</evidence>
<dbReference type="Pfam" id="PF00924">
    <property type="entry name" value="MS_channel_2nd"/>
    <property type="match status" value="1"/>
</dbReference>
<dbReference type="SUPFAM" id="SSF50182">
    <property type="entry name" value="Sm-like ribonucleoproteins"/>
    <property type="match status" value="1"/>
</dbReference>
<feature type="transmembrane region" description="Helical" evidence="8">
    <location>
        <begin position="623"/>
        <end position="642"/>
    </location>
</feature>
<evidence type="ECO:0000313" key="13">
    <source>
        <dbReference type="Proteomes" id="UP001174908"/>
    </source>
</evidence>
<evidence type="ECO:0000313" key="12">
    <source>
        <dbReference type="EMBL" id="MDM0043688.1"/>
    </source>
</evidence>
<dbReference type="InterPro" id="IPR011014">
    <property type="entry name" value="MscS_channel_TM-2"/>
</dbReference>
<reference evidence="12" key="1">
    <citation type="submission" date="2023-06" db="EMBL/GenBank/DDBJ databases">
        <authorList>
            <person name="Jiang Y."/>
            <person name="Liu Q."/>
        </authorList>
    </citation>
    <scope>NUCLEOTIDE SEQUENCE</scope>
    <source>
        <strain evidence="12">CGMCC 1.12089</strain>
    </source>
</reference>
<evidence type="ECO:0000256" key="3">
    <source>
        <dbReference type="ARBA" id="ARBA00022475"/>
    </source>
</evidence>
<evidence type="ECO:0000256" key="6">
    <source>
        <dbReference type="ARBA" id="ARBA00023136"/>
    </source>
</evidence>
<feature type="transmembrane region" description="Helical" evidence="8">
    <location>
        <begin position="362"/>
        <end position="382"/>
    </location>
</feature>
<feature type="transmembrane region" description="Helical" evidence="8">
    <location>
        <begin position="251"/>
        <end position="272"/>
    </location>
</feature>
<dbReference type="RefSeq" id="WP_286658777.1">
    <property type="nucleotide sequence ID" value="NZ_JASZYV010000001.1"/>
</dbReference>
<comment type="similarity">
    <text evidence="2">Belongs to the MscS (TC 1.A.23) family.</text>
</comment>
<feature type="domain" description="DUF3772" evidence="11">
    <location>
        <begin position="137"/>
        <end position="197"/>
    </location>
</feature>
<feature type="compositionally biased region" description="Low complexity" evidence="7">
    <location>
        <begin position="827"/>
        <end position="839"/>
    </location>
</feature>
<dbReference type="InterPro" id="IPR022249">
    <property type="entry name" value="DUF3772"/>
</dbReference>
<evidence type="ECO:0000259" key="11">
    <source>
        <dbReference type="Pfam" id="PF12607"/>
    </source>
</evidence>
<dbReference type="EMBL" id="JASZYV010000001">
    <property type="protein sequence ID" value="MDM0043688.1"/>
    <property type="molecule type" value="Genomic_DNA"/>
</dbReference>
<dbReference type="Gene3D" id="1.10.287.1260">
    <property type="match status" value="1"/>
</dbReference>
<keyword evidence="3" id="KW-1003">Cell membrane</keyword>
<keyword evidence="5 8" id="KW-1133">Transmembrane helix</keyword>
<comment type="caution">
    <text evidence="12">The sequence shown here is derived from an EMBL/GenBank/DDBJ whole genome shotgun (WGS) entry which is preliminary data.</text>
</comment>
<protein>
    <submittedName>
        <fullName evidence="12">DUF3772 domain-containing protein</fullName>
    </submittedName>
</protein>
<dbReference type="Gene3D" id="3.30.70.100">
    <property type="match status" value="1"/>
</dbReference>
<dbReference type="InterPro" id="IPR052702">
    <property type="entry name" value="MscS-like_channel"/>
</dbReference>
<name>A0ABT7N6X5_9BURK</name>
<comment type="subcellular location">
    <subcellularLocation>
        <location evidence="1">Cell membrane</location>
        <topology evidence="1">Multi-pass membrane protein</topology>
    </subcellularLocation>
</comment>
<dbReference type="Gene3D" id="2.30.30.60">
    <property type="match status" value="1"/>
</dbReference>
<feature type="transmembrane region" description="Helical" evidence="8">
    <location>
        <begin position="595"/>
        <end position="617"/>
    </location>
</feature>
<feature type="transmembrane region" description="Helical" evidence="8">
    <location>
        <begin position="547"/>
        <end position="574"/>
    </location>
</feature>
<evidence type="ECO:0000259" key="10">
    <source>
        <dbReference type="Pfam" id="PF00924"/>
    </source>
</evidence>
<dbReference type="InterPro" id="IPR010920">
    <property type="entry name" value="LSM_dom_sf"/>
</dbReference>
<sequence length="845" mass="89982">MFRIRHFIFLLLAALLFAGSASAQTPPKTAAPADAAAPAPAQPAPEITMATLRAQAALLPDTVNADEDLAKLNEVTDQLSGQVERFVAQRTARLADLNARLGELGPAPSSANAEDADVTRQRNALTKERNGIDADIRLARLLAVNAQQQRSELLAERRAVFEAQLFERSETPLRSGFWDKAIAQWPTDRDRLQHLFDGVMRGLSGAGKQWQLGLGALASAAAAVLLLWLLERGLTSVAARFFPAGRLRRSLLALLTVAVYVVVVGGIATLTWSWLEESGDWNTQSTRLGVNLVRLSMYLAFVVGLGRSLLSNARPSWRLPPISDDLAARLGPLPWLMVIATLAFGLPVIVNDVIGAPLNSVLTNLLPTATFMLASLAGLLLMRVRTVSVEKDASPDASAQDRSGASAAASAPTPAERPVWVGLLLGLVAVLLVALVVLVLVGYLAFARVLSGQAAWTGVVVASAYLLFKFADDLWMALLSSRSHSGQRLQRATGIAPQLLDQIAVLLSALSRAAVFFYMLIAFVAPLGSSPGQLLERSGRVTGSLKIGEFVIVPTAIATAVAVLVLGVIGLRLFKRWLENSFLPHTQFEPGMRSSITTLMGYVGLVVVVAFALSALGVGVNRIAWVASALSVGIGFGLQAIVQNFISGLILLAERPVKVGDWVVLDTAEGDIRRINVRATEIELWDRSTLIVPNSEFITKTVRNMTLANPDGRVLIRLPMPLTTDARAARDLMMSACVEHESVLEDPAPLVRLDAVENGLLVFVMIAYVASPRMVAEVRSDLLFAVLDRLQAAQLPLAVFVAQPGTAAAIQPMPPQAVAEPSPTPPLSAAAPTSATAGRAGPGVA</sequence>
<keyword evidence="9" id="KW-0732">Signal</keyword>
<feature type="transmembrane region" description="Helical" evidence="8">
    <location>
        <begin position="210"/>
        <end position="230"/>
    </location>
</feature>
<dbReference type="SUPFAM" id="SSF82689">
    <property type="entry name" value="Mechanosensitive channel protein MscS (YggB), C-terminal domain"/>
    <property type="match status" value="1"/>
</dbReference>
<feature type="region of interest" description="Disordered" evidence="7">
    <location>
        <begin position="814"/>
        <end position="845"/>
    </location>
</feature>
<dbReference type="InterPro" id="IPR011066">
    <property type="entry name" value="MscS_channel_C_sf"/>
</dbReference>
<evidence type="ECO:0000256" key="7">
    <source>
        <dbReference type="SAM" id="MobiDB-lite"/>
    </source>
</evidence>
<accession>A0ABT7N6X5</accession>
<evidence type="ECO:0000256" key="2">
    <source>
        <dbReference type="ARBA" id="ARBA00008017"/>
    </source>
</evidence>
<dbReference type="PANTHER" id="PTHR30347">
    <property type="entry name" value="POTASSIUM CHANNEL RELATED"/>
    <property type="match status" value="1"/>
</dbReference>
<dbReference type="PANTHER" id="PTHR30347:SF9">
    <property type="entry name" value="MINICONDUCTANCE MECHANOSENSITIVE CHANNEL MSCM"/>
    <property type="match status" value="1"/>
</dbReference>
<keyword evidence="6 8" id="KW-0472">Membrane</keyword>
<evidence type="ECO:0000256" key="1">
    <source>
        <dbReference type="ARBA" id="ARBA00004651"/>
    </source>
</evidence>
<feature type="signal peptide" evidence="9">
    <location>
        <begin position="1"/>
        <end position="23"/>
    </location>
</feature>
<feature type="transmembrane region" description="Helical" evidence="8">
    <location>
        <begin position="330"/>
        <end position="350"/>
    </location>
</feature>
<evidence type="ECO:0000256" key="4">
    <source>
        <dbReference type="ARBA" id="ARBA00022692"/>
    </source>
</evidence>
<dbReference type="Proteomes" id="UP001174908">
    <property type="component" value="Unassembled WGS sequence"/>
</dbReference>
<dbReference type="SUPFAM" id="SSF82861">
    <property type="entry name" value="Mechanosensitive channel protein MscS (YggB), transmembrane region"/>
    <property type="match status" value="1"/>
</dbReference>
<dbReference type="InterPro" id="IPR023408">
    <property type="entry name" value="MscS_beta-dom_sf"/>
</dbReference>
<evidence type="ECO:0000256" key="5">
    <source>
        <dbReference type="ARBA" id="ARBA00022989"/>
    </source>
</evidence>
<feature type="transmembrane region" description="Helical" evidence="8">
    <location>
        <begin position="499"/>
        <end position="527"/>
    </location>
</feature>
<dbReference type="InterPro" id="IPR006685">
    <property type="entry name" value="MscS_channel_2nd"/>
</dbReference>
<proteinExistence type="inferred from homology"/>
<keyword evidence="4 8" id="KW-0812">Transmembrane</keyword>
<organism evidence="12 13">
    <name type="scientific">Variovorax dokdonensis</name>
    <dbReference type="NCBI Taxonomy" id="344883"/>
    <lineage>
        <taxon>Bacteria</taxon>
        <taxon>Pseudomonadati</taxon>
        <taxon>Pseudomonadota</taxon>
        <taxon>Betaproteobacteria</taxon>
        <taxon>Burkholderiales</taxon>
        <taxon>Comamonadaceae</taxon>
        <taxon>Variovorax</taxon>
    </lineage>
</organism>
<feature type="transmembrane region" description="Helical" evidence="8">
    <location>
        <begin position="419"/>
        <end position="446"/>
    </location>
</feature>
<feature type="chain" id="PRO_5045801607" evidence="9">
    <location>
        <begin position="24"/>
        <end position="845"/>
    </location>
</feature>
<evidence type="ECO:0000256" key="9">
    <source>
        <dbReference type="SAM" id="SignalP"/>
    </source>
</evidence>
<gene>
    <name evidence="12" type="ORF">QTH91_04265</name>
</gene>